<sequence>MRVAWRGWIEPLVACAQLGSSFYDTGLLIVVRDYYNATLAPAPGNGSGHEDALQRAISNFNMVYSLVLGLSPLLPAFLLARLGDSRHRKIPLCVPLAGYIACRALLLLVILLQWPVEVMFGAAALYGLTGGFSAYWAGVMAWAALASSSKGRSVRLITVELTYGLAGFVGSMASGHIFRFEISHHGGSVLAACSLALYVLCALYSVFVLKVPEEKREVPGPQLSPDACQGTAEGSSSENSRLLPRGKVRSAWSGGQATANPSVPIDLHTVVLLFAGAGLYELSVAGGVDVLSVFVLKKPLGWGAVEVGYGNAAGSMIFITSFLGVFFFSKYMKDTTMIMIGILSFSAGILVMAFVRWTFMFYIARAIMMFALIPLPTIRSIISKQVQGSSYGKVFVLLQIALSLTGVCASLIFNKIYQATLDWFIGFCF</sequence>
<dbReference type="CDD" id="cd17450">
    <property type="entry name" value="MFS_SLC46A2_TSCOT"/>
    <property type="match status" value="1"/>
</dbReference>
<evidence type="ECO:0000256" key="5">
    <source>
        <dbReference type="SAM" id="MobiDB-lite"/>
    </source>
</evidence>
<feature type="transmembrane region" description="Helical" evidence="6">
    <location>
        <begin position="189"/>
        <end position="209"/>
    </location>
</feature>
<dbReference type="EMBL" id="AFYH01048417">
    <property type="status" value="NOT_ANNOTATED_CDS"/>
    <property type="molecule type" value="Genomic_DNA"/>
</dbReference>
<comment type="subcellular location">
    <subcellularLocation>
        <location evidence="1">Membrane</location>
        <topology evidence="1">Multi-pass membrane protein</topology>
    </subcellularLocation>
</comment>
<dbReference type="EMBL" id="AFYH01048414">
    <property type="status" value="NOT_ANNOTATED_CDS"/>
    <property type="molecule type" value="Genomic_DNA"/>
</dbReference>
<feature type="transmembrane region" description="Helical" evidence="6">
    <location>
        <begin position="92"/>
        <end position="114"/>
    </location>
</feature>
<feature type="transmembrane region" description="Helical" evidence="6">
    <location>
        <begin position="120"/>
        <end position="145"/>
    </location>
</feature>
<name>M3XIT4_LATCH</name>
<feature type="transmembrane region" description="Helical" evidence="6">
    <location>
        <begin position="361"/>
        <end position="382"/>
    </location>
</feature>
<dbReference type="EMBL" id="AFYH01048418">
    <property type="status" value="NOT_ANNOTATED_CDS"/>
    <property type="molecule type" value="Genomic_DNA"/>
</dbReference>
<feature type="transmembrane region" description="Helical" evidence="6">
    <location>
        <begin position="157"/>
        <end position="177"/>
    </location>
</feature>
<dbReference type="GO" id="GO:0016020">
    <property type="term" value="C:membrane"/>
    <property type="evidence" value="ECO:0007669"/>
    <property type="project" value="UniProtKB-SubCell"/>
</dbReference>
<dbReference type="HOGENOM" id="CLU_028365_3_0_1"/>
<protein>
    <submittedName>
        <fullName evidence="7">Solute carrier family 46 member 2</fullName>
    </submittedName>
</protein>
<feature type="transmembrane region" description="Helical" evidence="6">
    <location>
        <begin position="394"/>
        <end position="413"/>
    </location>
</feature>
<dbReference type="Gene3D" id="1.20.1250.20">
    <property type="entry name" value="MFS general substrate transporter like domains"/>
    <property type="match status" value="1"/>
</dbReference>
<keyword evidence="3 6" id="KW-1133">Transmembrane helix</keyword>
<evidence type="ECO:0000256" key="6">
    <source>
        <dbReference type="SAM" id="Phobius"/>
    </source>
</evidence>
<dbReference type="GeneTree" id="ENSGT00950000183096"/>
<keyword evidence="2 6" id="KW-0812">Transmembrane</keyword>
<proteinExistence type="predicted"/>
<keyword evidence="4 6" id="KW-0472">Membrane</keyword>
<reference evidence="7" key="3">
    <citation type="submission" date="2025-09" db="UniProtKB">
        <authorList>
            <consortium name="Ensembl"/>
        </authorList>
    </citation>
    <scope>IDENTIFICATION</scope>
</reference>
<feature type="region of interest" description="Disordered" evidence="5">
    <location>
        <begin position="217"/>
        <end position="241"/>
    </location>
</feature>
<dbReference type="EMBL" id="AFYH01048415">
    <property type="status" value="NOT_ANNOTATED_CDS"/>
    <property type="molecule type" value="Genomic_DNA"/>
</dbReference>
<keyword evidence="8" id="KW-1185">Reference proteome</keyword>
<accession>M3XIT4</accession>
<dbReference type="Proteomes" id="UP000008672">
    <property type="component" value="Unassembled WGS sequence"/>
</dbReference>
<dbReference type="PANTHER" id="PTHR23507:SF3">
    <property type="entry name" value="THYMIC STROMAL COTRANSPORTER HOMOLOG"/>
    <property type="match status" value="1"/>
</dbReference>
<reference evidence="8" key="1">
    <citation type="submission" date="2011-08" db="EMBL/GenBank/DDBJ databases">
        <title>The draft genome of Latimeria chalumnae.</title>
        <authorList>
            <person name="Di Palma F."/>
            <person name="Alfoldi J."/>
            <person name="Johnson J."/>
            <person name="Berlin A."/>
            <person name="Gnerre S."/>
            <person name="Jaffe D."/>
            <person name="MacCallum I."/>
            <person name="Young S."/>
            <person name="Walker B.J."/>
            <person name="Lander E."/>
            <person name="Lindblad-Toh K."/>
        </authorList>
    </citation>
    <scope>NUCLEOTIDE SEQUENCE [LARGE SCALE GENOMIC DNA]</scope>
    <source>
        <strain evidence="8">Wild caught</strain>
    </source>
</reference>
<evidence type="ECO:0000313" key="7">
    <source>
        <dbReference type="Ensembl" id="ENSLACP00000022640.1"/>
    </source>
</evidence>
<evidence type="ECO:0000313" key="8">
    <source>
        <dbReference type="Proteomes" id="UP000008672"/>
    </source>
</evidence>
<organism evidence="7 8">
    <name type="scientific">Latimeria chalumnae</name>
    <name type="common">Coelacanth</name>
    <dbReference type="NCBI Taxonomy" id="7897"/>
    <lineage>
        <taxon>Eukaryota</taxon>
        <taxon>Metazoa</taxon>
        <taxon>Chordata</taxon>
        <taxon>Craniata</taxon>
        <taxon>Vertebrata</taxon>
        <taxon>Euteleostomi</taxon>
        <taxon>Coelacanthiformes</taxon>
        <taxon>Coelacanthidae</taxon>
        <taxon>Latimeria</taxon>
    </lineage>
</organism>
<evidence type="ECO:0000256" key="2">
    <source>
        <dbReference type="ARBA" id="ARBA00022692"/>
    </source>
</evidence>
<dbReference type="GO" id="GO:0022857">
    <property type="term" value="F:transmembrane transporter activity"/>
    <property type="evidence" value="ECO:0007669"/>
    <property type="project" value="TreeGrafter"/>
</dbReference>
<dbReference type="AlphaFoldDB" id="M3XIT4"/>
<evidence type="ECO:0000256" key="4">
    <source>
        <dbReference type="ARBA" id="ARBA00023136"/>
    </source>
</evidence>
<feature type="transmembrane region" description="Helical" evidence="6">
    <location>
        <begin position="335"/>
        <end position="355"/>
    </location>
</feature>
<reference evidence="7" key="2">
    <citation type="submission" date="2025-08" db="UniProtKB">
        <authorList>
            <consortium name="Ensembl"/>
        </authorList>
    </citation>
    <scope>IDENTIFICATION</scope>
</reference>
<dbReference type="SUPFAM" id="SSF103473">
    <property type="entry name" value="MFS general substrate transporter"/>
    <property type="match status" value="1"/>
</dbReference>
<feature type="transmembrane region" description="Helical" evidence="6">
    <location>
        <begin position="308"/>
        <end position="328"/>
    </location>
</feature>
<gene>
    <name evidence="7" type="primary">SLC46A2</name>
</gene>
<feature type="transmembrane region" description="Helical" evidence="6">
    <location>
        <begin position="62"/>
        <end position="80"/>
    </location>
</feature>
<dbReference type="InterPro" id="IPR036259">
    <property type="entry name" value="MFS_trans_sf"/>
</dbReference>
<evidence type="ECO:0000256" key="3">
    <source>
        <dbReference type="ARBA" id="ARBA00022989"/>
    </source>
</evidence>
<dbReference type="Ensembl" id="ENSLACT00000025409.1">
    <property type="protein sequence ID" value="ENSLACP00000022640.1"/>
    <property type="gene ID" value="ENSLACG00000014899.2"/>
</dbReference>
<dbReference type="EMBL" id="AFYH01048416">
    <property type="status" value="NOT_ANNOTATED_CDS"/>
    <property type="molecule type" value="Genomic_DNA"/>
</dbReference>
<dbReference type="PANTHER" id="PTHR23507">
    <property type="entry name" value="ZGC:174356"/>
    <property type="match status" value="1"/>
</dbReference>
<evidence type="ECO:0000256" key="1">
    <source>
        <dbReference type="ARBA" id="ARBA00004141"/>
    </source>
</evidence>
<feature type="transmembrane region" description="Helical" evidence="6">
    <location>
        <begin position="270"/>
        <end position="296"/>
    </location>
</feature>